<evidence type="ECO:0000313" key="2">
    <source>
        <dbReference type="Proteomes" id="UP001314229"/>
    </source>
</evidence>
<keyword evidence="2" id="KW-1185">Reference proteome</keyword>
<evidence type="ECO:0000313" key="1">
    <source>
        <dbReference type="EMBL" id="CAK6969461.1"/>
    </source>
</evidence>
<dbReference type="AlphaFoldDB" id="A0AAV1PCL5"/>
<dbReference type="Proteomes" id="UP001314229">
    <property type="component" value="Unassembled WGS sequence"/>
</dbReference>
<accession>A0AAV1PCL5</accession>
<protein>
    <submittedName>
        <fullName evidence="1">Proteoglycan 4-like isoform X2</fullName>
    </submittedName>
</protein>
<reference evidence="1 2" key="1">
    <citation type="submission" date="2024-01" db="EMBL/GenBank/DDBJ databases">
        <authorList>
            <person name="Alioto T."/>
            <person name="Alioto T."/>
            <person name="Gomez Garrido J."/>
        </authorList>
    </citation>
    <scope>NUCLEOTIDE SEQUENCE [LARGE SCALE GENOMIC DNA]</scope>
</reference>
<organism evidence="1 2">
    <name type="scientific">Scomber scombrus</name>
    <name type="common">Atlantic mackerel</name>
    <name type="synonym">Scomber vernalis</name>
    <dbReference type="NCBI Taxonomy" id="13677"/>
    <lineage>
        <taxon>Eukaryota</taxon>
        <taxon>Metazoa</taxon>
        <taxon>Chordata</taxon>
        <taxon>Craniata</taxon>
        <taxon>Vertebrata</taxon>
        <taxon>Euteleostomi</taxon>
        <taxon>Actinopterygii</taxon>
        <taxon>Neopterygii</taxon>
        <taxon>Teleostei</taxon>
        <taxon>Neoteleostei</taxon>
        <taxon>Acanthomorphata</taxon>
        <taxon>Pelagiaria</taxon>
        <taxon>Scombriformes</taxon>
        <taxon>Scombridae</taxon>
        <taxon>Scomber</taxon>
    </lineage>
</organism>
<sequence length="236" mass="26067">MIRKGKRKNFTIYLVVAVILTCYLAQMIDCYRLRKTDRRKEADAARTISVQEGKIVFGKVFEKGSSLSSQVIDENKSSSNASVEDDTAYQADFAGWFKGQTQDASNREASWKRMAPSLQCGGDQMKFRAVGPQASGFAVEQGNATSMALSQVPSTCGYSMQRNSLALVMLVPYDGCNMVQESCCRASSHSSCPYQPLLSLPPSFPQSVSPVSSMASANDHHTSEYHHTCEYHQTHY</sequence>
<dbReference type="EMBL" id="CAWUFR010000136">
    <property type="protein sequence ID" value="CAK6969461.1"/>
    <property type="molecule type" value="Genomic_DNA"/>
</dbReference>
<name>A0AAV1PCL5_SCOSC</name>
<gene>
    <name evidence="1" type="ORF">FSCOSCO3_A006736</name>
</gene>
<proteinExistence type="predicted"/>
<comment type="caution">
    <text evidence="1">The sequence shown here is derived from an EMBL/GenBank/DDBJ whole genome shotgun (WGS) entry which is preliminary data.</text>
</comment>